<dbReference type="OrthoDB" id="581042at2"/>
<name>F5YAT3_LEAAZ</name>
<reference evidence="2" key="1">
    <citation type="submission" date="2009-12" db="EMBL/GenBank/DDBJ databases">
        <title>Complete sequence of Treponema azotonutricium strain ZAS-9.</title>
        <authorList>
            <person name="Tetu S.G."/>
            <person name="Matson E."/>
            <person name="Ren Q."/>
            <person name="Seshadri R."/>
            <person name="Elbourne L."/>
            <person name="Hassan K.A."/>
            <person name="Durkin A."/>
            <person name="Radune D."/>
            <person name="Mohamoud Y."/>
            <person name="Shay R."/>
            <person name="Jin S."/>
            <person name="Zhang X."/>
            <person name="Lucey K."/>
            <person name="Ballor N.R."/>
            <person name="Ottesen E."/>
            <person name="Rosenthal R."/>
            <person name="Allen A."/>
            <person name="Leadbetter J.R."/>
            <person name="Paulsen I.T."/>
        </authorList>
    </citation>
    <scope>NUCLEOTIDE SEQUENCE [LARGE SCALE GENOMIC DNA]</scope>
    <source>
        <strain evidence="2">ATCC BAA-888 / DSM 13862 / ZAS-9</strain>
    </source>
</reference>
<gene>
    <name evidence="1" type="ordered locus">TREAZ_1921</name>
</gene>
<dbReference type="EMBL" id="CP001841">
    <property type="protein sequence ID" value="AEF82942.1"/>
    <property type="molecule type" value="Genomic_DNA"/>
</dbReference>
<dbReference type="Proteomes" id="UP000009222">
    <property type="component" value="Chromosome"/>
</dbReference>
<dbReference type="STRING" id="545695.TREAZ_1921"/>
<dbReference type="RefSeq" id="WP_015710115.1">
    <property type="nucleotide sequence ID" value="NC_015577.1"/>
</dbReference>
<dbReference type="InterPro" id="IPR025332">
    <property type="entry name" value="DUF4238"/>
</dbReference>
<accession>F5YAT3</accession>
<dbReference type="eggNOG" id="ENOG5032XNR">
    <property type="taxonomic scope" value="Bacteria"/>
</dbReference>
<organism evidence="1 2">
    <name type="scientific">Leadbettera azotonutricia (strain ATCC BAA-888 / DSM 13862 / ZAS-9)</name>
    <name type="common">Treponema azotonutricium</name>
    <dbReference type="NCBI Taxonomy" id="545695"/>
    <lineage>
        <taxon>Bacteria</taxon>
        <taxon>Pseudomonadati</taxon>
        <taxon>Spirochaetota</taxon>
        <taxon>Spirochaetia</taxon>
        <taxon>Spirochaetales</taxon>
        <taxon>Breznakiellaceae</taxon>
        <taxon>Leadbettera</taxon>
    </lineage>
</organism>
<dbReference type="Pfam" id="PF14022">
    <property type="entry name" value="DUF4238"/>
    <property type="match status" value="1"/>
</dbReference>
<reference evidence="1 2" key="2">
    <citation type="journal article" date="2011" name="ISME J.">
        <title>RNA-seq reveals cooperative metabolic interactions between two termite-gut spirochete species in co-culture.</title>
        <authorList>
            <person name="Rosenthal A.Z."/>
            <person name="Matson E.G."/>
            <person name="Eldar A."/>
            <person name="Leadbetter J.R."/>
        </authorList>
    </citation>
    <scope>NUCLEOTIDE SEQUENCE [LARGE SCALE GENOMIC DNA]</scope>
    <source>
        <strain evidence="2">ATCC BAA-888 / DSM 13862 / ZAS-9</strain>
    </source>
</reference>
<sequence length="299" mass="35080">MKKLNHYVWQHYLKPWTDKNGKIVCKNKGKLLVAGTKGFASENYFYKLQMLTIDDIQFIKKIFFNDMNKIILEVDKQWLARFLWANEIISIKDKIEDSNILEEIDKLIKEFNEDIHTDIENNSIKYLNFLYKKDISFYNTDQGNIDFNIFLSEQYFRTKPMKEIMMKTHIEIKNVNYENCWNLVSHILAINLAATLSMQRNHFKCVLLNNNTDIPFLTSDQPVVNIAADKNNLRKLTINEFEFYYPITPNLALLICLKENFLGTGNILDLEEINVKNYNAKMISQCGGILFSNSKKGLV</sequence>
<proteinExistence type="predicted"/>
<dbReference type="HOGENOM" id="CLU_077971_0_0_12"/>
<protein>
    <recommendedName>
        <fullName evidence="3">DUF4238 domain-containing protein</fullName>
    </recommendedName>
</protein>
<evidence type="ECO:0000313" key="2">
    <source>
        <dbReference type="Proteomes" id="UP000009222"/>
    </source>
</evidence>
<keyword evidence="2" id="KW-1185">Reference proteome</keyword>
<dbReference type="AlphaFoldDB" id="F5YAT3"/>
<dbReference type="KEGG" id="taz:TREAZ_1921"/>
<evidence type="ECO:0000313" key="1">
    <source>
        <dbReference type="EMBL" id="AEF82942.1"/>
    </source>
</evidence>
<evidence type="ECO:0008006" key="3">
    <source>
        <dbReference type="Google" id="ProtNLM"/>
    </source>
</evidence>
<dbReference type="InParanoid" id="F5YAT3"/>